<accession>A0AAJ0MTP1</accession>
<dbReference type="GeneID" id="87879203"/>
<dbReference type="Pfam" id="PF07080">
    <property type="entry name" value="DUF1348"/>
    <property type="match status" value="1"/>
</dbReference>
<dbReference type="PANTHER" id="PTHR31757:SF0">
    <property type="entry name" value="SLL0781 PROTEIN"/>
    <property type="match status" value="1"/>
</dbReference>
<dbReference type="SUPFAM" id="SSF54427">
    <property type="entry name" value="NTF2-like"/>
    <property type="match status" value="1"/>
</dbReference>
<dbReference type="InterPro" id="IPR009783">
    <property type="entry name" value="DUF1348"/>
</dbReference>
<reference evidence="1 2" key="1">
    <citation type="journal article" date="2023" name="Mol. Phylogenet. Evol.">
        <title>Genome-scale phylogeny and comparative genomics of the fungal order Sordariales.</title>
        <authorList>
            <person name="Hensen N."/>
            <person name="Bonometti L."/>
            <person name="Westerberg I."/>
            <person name="Brannstrom I.O."/>
            <person name="Guillou S."/>
            <person name="Cros-Aarteil S."/>
            <person name="Calhoun S."/>
            <person name="Haridas S."/>
            <person name="Kuo A."/>
            <person name="Mondo S."/>
            <person name="Pangilinan J."/>
            <person name="Riley R."/>
            <person name="LaButti K."/>
            <person name="Andreopoulos B."/>
            <person name="Lipzen A."/>
            <person name="Chen C."/>
            <person name="Yan M."/>
            <person name="Daum C."/>
            <person name="Ng V."/>
            <person name="Clum A."/>
            <person name="Steindorff A."/>
            <person name="Ohm R.A."/>
            <person name="Martin F."/>
            <person name="Silar P."/>
            <person name="Natvig D.O."/>
            <person name="Lalanne C."/>
            <person name="Gautier V."/>
            <person name="Ament-Velasquez S.L."/>
            <person name="Kruys A."/>
            <person name="Hutchinson M.I."/>
            <person name="Powell A.J."/>
            <person name="Barry K."/>
            <person name="Miller A.N."/>
            <person name="Grigoriev I.V."/>
            <person name="Debuchy R."/>
            <person name="Gladieux P."/>
            <person name="Hiltunen Thoren M."/>
            <person name="Johannesson H."/>
        </authorList>
    </citation>
    <scope>NUCLEOTIDE SEQUENCE [LARGE SCALE GENOMIC DNA]</scope>
    <source>
        <strain evidence="1 2">FGSC 10403</strain>
    </source>
</reference>
<gene>
    <name evidence="1" type="ORF">B0T23DRAFT_64588</name>
</gene>
<keyword evidence="2" id="KW-1185">Reference proteome</keyword>
<dbReference type="EMBL" id="JAULSX010000002">
    <property type="protein sequence ID" value="KAK3496761.1"/>
    <property type="molecule type" value="Genomic_DNA"/>
</dbReference>
<name>A0AAJ0MTP1_9PEZI</name>
<evidence type="ECO:0008006" key="3">
    <source>
        <dbReference type="Google" id="ProtNLM"/>
    </source>
</evidence>
<dbReference type="PANTHER" id="PTHR31757">
    <property type="entry name" value="SLL0781 PROTEIN"/>
    <property type="match status" value="1"/>
</dbReference>
<dbReference type="AlphaFoldDB" id="A0AAJ0MTP1"/>
<organism evidence="1 2">
    <name type="scientific">Neurospora hispaniola</name>
    <dbReference type="NCBI Taxonomy" id="588809"/>
    <lineage>
        <taxon>Eukaryota</taxon>
        <taxon>Fungi</taxon>
        <taxon>Dikarya</taxon>
        <taxon>Ascomycota</taxon>
        <taxon>Pezizomycotina</taxon>
        <taxon>Sordariomycetes</taxon>
        <taxon>Sordariomycetidae</taxon>
        <taxon>Sordariales</taxon>
        <taxon>Sordariaceae</taxon>
        <taxon>Neurospora</taxon>
    </lineage>
</organism>
<comment type="caution">
    <text evidence="1">The sequence shown here is derived from an EMBL/GenBank/DDBJ whole genome shotgun (WGS) entry which is preliminary data.</text>
</comment>
<dbReference type="Proteomes" id="UP001285908">
    <property type="component" value="Unassembled WGS sequence"/>
</dbReference>
<evidence type="ECO:0000313" key="2">
    <source>
        <dbReference type="Proteomes" id="UP001285908"/>
    </source>
</evidence>
<protein>
    <recommendedName>
        <fullName evidence="3">DUF1348-domain-containing protein</fullName>
    </recommendedName>
</protein>
<dbReference type="RefSeq" id="XP_062695025.1">
    <property type="nucleotide sequence ID" value="XM_062841581.1"/>
</dbReference>
<proteinExistence type="predicted"/>
<dbReference type="Gene3D" id="3.10.450.50">
    <property type="match status" value="1"/>
</dbReference>
<sequence>MTAESKPPFPPSTTETARIKVKAAQDAWNTKNAEAVQMAYTPDSIWRNRDTFLQGRQEIVEFLKNKWSIEKGYRLRKELFAFTDNKIAVQFWYEWYDASGQWWRTYGLEDWTFADDGLMRKRQMSGNDVKIAEEERWFKEGVDVNEVAITEQHW</sequence>
<dbReference type="InterPro" id="IPR032710">
    <property type="entry name" value="NTF2-like_dom_sf"/>
</dbReference>
<evidence type="ECO:0000313" key="1">
    <source>
        <dbReference type="EMBL" id="KAK3496761.1"/>
    </source>
</evidence>